<dbReference type="Pfam" id="PF12796">
    <property type="entry name" value="Ank_2"/>
    <property type="match status" value="2"/>
</dbReference>
<organism evidence="4 5">
    <name type="scientific">Zophobas morio</name>
    <dbReference type="NCBI Taxonomy" id="2755281"/>
    <lineage>
        <taxon>Eukaryota</taxon>
        <taxon>Metazoa</taxon>
        <taxon>Ecdysozoa</taxon>
        <taxon>Arthropoda</taxon>
        <taxon>Hexapoda</taxon>
        <taxon>Insecta</taxon>
        <taxon>Pterygota</taxon>
        <taxon>Neoptera</taxon>
        <taxon>Endopterygota</taxon>
        <taxon>Coleoptera</taxon>
        <taxon>Polyphaga</taxon>
        <taxon>Cucujiformia</taxon>
        <taxon>Tenebrionidae</taxon>
        <taxon>Zophobas</taxon>
    </lineage>
</organism>
<dbReference type="Pfam" id="PF00023">
    <property type="entry name" value="Ank"/>
    <property type="match status" value="1"/>
</dbReference>
<dbReference type="Gene3D" id="1.25.40.20">
    <property type="entry name" value="Ankyrin repeat-containing domain"/>
    <property type="match status" value="4"/>
</dbReference>
<dbReference type="PANTHER" id="PTHR24161">
    <property type="entry name" value="ANK_REP_REGION DOMAIN-CONTAINING PROTEIN-RELATED"/>
    <property type="match status" value="1"/>
</dbReference>
<gene>
    <name evidence="4" type="ORF">Zmor_018162</name>
</gene>
<dbReference type="PRINTS" id="PR01415">
    <property type="entry name" value="ANKYRIN"/>
</dbReference>
<keyword evidence="1" id="KW-0677">Repeat</keyword>
<feature type="repeat" description="ANK" evidence="3">
    <location>
        <begin position="212"/>
        <end position="244"/>
    </location>
</feature>
<evidence type="ECO:0000256" key="2">
    <source>
        <dbReference type="ARBA" id="ARBA00023043"/>
    </source>
</evidence>
<dbReference type="SUPFAM" id="SSF48403">
    <property type="entry name" value="Ankyrin repeat"/>
    <property type="match status" value="2"/>
</dbReference>
<dbReference type="PANTHER" id="PTHR24161:SF85">
    <property type="entry name" value="PALMITOYLTRANSFERASE HIP14"/>
    <property type="match status" value="1"/>
</dbReference>
<feature type="repeat" description="ANK" evidence="3">
    <location>
        <begin position="80"/>
        <end position="112"/>
    </location>
</feature>
<dbReference type="PROSITE" id="PS50297">
    <property type="entry name" value="ANK_REP_REGION"/>
    <property type="match status" value="6"/>
</dbReference>
<comment type="caution">
    <text evidence="4">The sequence shown here is derived from an EMBL/GenBank/DDBJ whole genome shotgun (WGS) entry which is preliminary data.</text>
</comment>
<dbReference type="InterPro" id="IPR036770">
    <property type="entry name" value="Ankyrin_rpt-contain_sf"/>
</dbReference>
<dbReference type="SMART" id="SM00248">
    <property type="entry name" value="ANK"/>
    <property type="match status" value="8"/>
</dbReference>
<proteinExistence type="predicted"/>
<evidence type="ECO:0000313" key="5">
    <source>
        <dbReference type="Proteomes" id="UP001168821"/>
    </source>
</evidence>
<feature type="repeat" description="ANK" evidence="3">
    <location>
        <begin position="179"/>
        <end position="211"/>
    </location>
</feature>
<sequence>MPESAPSRREIAKILKQAQSGDLTTIKTLQQRSPHFHWSSLKYQDSGDTLLHCAARLGHLSTVEYLLSYTPSGVDCKNNDDKTALHEAAQFSQPAVVRLLLEKGAQINALKRADWTPLMLACTKKCLETVRVLVENGGLINYCNKDGWTCMHLAAREGSGAIFGLLVEKGGDCGVRTNNGRSVLHVAALHGSVEVVEVLLKVGLDVNARDNCGNTPLHEGVLGRHVEVCRRLMENGADLHCTNNVDFSLLHLASSAGYGDVVEFIVKELGFDVNVKNCNGFTGLHCAARKGQRGTYELLIRLGCKEDTRDQFGRMALDYLN</sequence>
<dbReference type="AlphaFoldDB" id="A0AA38IBL1"/>
<keyword evidence="2 3" id="KW-0040">ANK repeat</keyword>
<evidence type="ECO:0000313" key="4">
    <source>
        <dbReference type="EMBL" id="KAJ3652174.1"/>
    </source>
</evidence>
<feature type="repeat" description="ANK" evidence="3">
    <location>
        <begin position="113"/>
        <end position="145"/>
    </location>
</feature>
<protein>
    <recommendedName>
        <fullName evidence="6">Ankyrin repeat domain-containing protein 16</fullName>
    </recommendedName>
</protein>
<feature type="repeat" description="ANK" evidence="3">
    <location>
        <begin position="279"/>
        <end position="311"/>
    </location>
</feature>
<keyword evidence="5" id="KW-1185">Reference proteome</keyword>
<accession>A0AA38IBL1</accession>
<feature type="repeat" description="ANK" evidence="3">
    <location>
        <begin position="146"/>
        <end position="178"/>
    </location>
</feature>
<dbReference type="Pfam" id="PF13637">
    <property type="entry name" value="Ank_4"/>
    <property type="match status" value="1"/>
</dbReference>
<feature type="repeat" description="ANK" evidence="3">
    <location>
        <begin position="46"/>
        <end position="68"/>
    </location>
</feature>
<name>A0AA38IBL1_9CUCU</name>
<evidence type="ECO:0000256" key="3">
    <source>
        <dbReference type="PROSITE-ProRule" id="PRU00023"/>
    </source>
</evidence>
<dbReference type="Proteomes" id="UP001168821">
    <property type="component" value="Unassembled WGS sequence"/>
</dbReference>
<evidence type="ECO:0008006" key="6">
    <source>
        <dbReference type="Google" id="ProtNLM"/>
    </source>
</evidence>
<evidence type="ECO:0000256" key="1">
    <source>
        <dbReference type="ARBA" id="ARBA00022737"/>
    </source>
</evidence>
<reference evidence="4" key="1">
    <citation type="journal article" date="2023" name="G3 (Bethesda)">
        <title>Whole genome assemblies of Zophobas morio and Tenebrio molitor.</title>
        <authorList>
            <person name="Kaur S."/>
            <person name="Stinson S.A."/>
            <person name="diCenzo G.C."/>
        </authorList>
    </citation>
    <scope>NUCLEOTIDE SEQUENCE</scope>
    <source>
        <strain evidence="4">QUZm001</strain>
    </source>
</reference>
<dbReference type="PROSITE" id="PS50088">
    <property type="entry name" value="ANK_REPEAT"/>
    <property type="match status" value="7"/>
</dbReference>
<dbReference type="EMBL" id="JALNTZ010000005">
    <property type="protein sequence ID" value="KAJ3652174.1"/>
    <property type="molecule type" value="Genomic_DNA"/>
</dbReference>
<dbReference type="InterPro" id="IPR002110">
    <property type="entry name" value="Ankyrin_rpt"/>
</dbReference>